<dbReference type="Proteomes" id="UP001565927">
    <property type="component" value="Unassembled WGS sequence"/>
</dbReference>
<evidence type="ECO:0000313" key="5">
    <source>
        <dbReference type="Proteomes" id="UP001565927"/>
    </source>
</evidence>
<feature type="domain" description="DUF4328" evidence="3">
    <location>
        <begin position="123"/>
        <end position="264"/>
    </location>
</feature>
<comment type="caution">
    <text evidence="4">The sequence shown here is derived from an EMBL/GenBank/DDBJ whole genome shotgun (WGS) entry which is preliminary data.</text>
</comment>
<evidence type="ECO:0000259" key="3">
    <source>
        <dbReference type="Pfam" id="PF14219"/>
    </source>
</evidence>
<dbReference type="RefSeq" id="WP_370439981.1">
    <property type="nucleotide sequence ID" value="NZ_JBGFTU010000003.1"/>
</dbReference>
<sequence>MTDPSQDDRWDAAGGGQQPHAGDARPPSGPPSFDKGPSGPAPFPPSPHPDPHPSQSRYPPQGQYPPQGRYPPYPDRYSSAGLRPVGALSTAAVVLAAVVTGGELLSGLTGFGYSPDALWTAYDTVTVVTGLAWLASFIVTGIWLTRVRRNAELLAPAFHHQRAWGWAWAGWVVPVVSLWFPFQVVRDAVTASASTANPAAPHSPRPAFGLWWGTWLAGMVLTNAAGQQPIVNAAAGGVTIGGLHLLGAVCLVVSLTAWIRIVRTARSLQQAAG</sequence>
<dbReference type="InterPro" id="IPR025565">
    <property type="entry name" value="DUF4328"/>
</dbReference>
<feature type="transmembrane region" description="Helical" evidence="2">
    <location>
        <begin position="125"/>
        <end position="144"/>
    </location>
</feature>
<feature type="transmembrane region" description="Helical" evidence="2">
    <location>
        <begin position="85"/>
        <end position="105"/>
    </location>
</feature>
<organism evidence="4 5">
    <name type="scientific">Kineococcus halophytocola</name>
    <dbReference type="NCBI Taxonomy" id="3234027"/>
    <lineage>
        <taxon>Bacteria</taxon>
        <taxon>Bacillati</taxon>
        <taxon>Actinomycetota</taxon>
        <taxon>Actinomycetes</taxon>
        <taxon>Kineosporiales</taxon>
        <taxon>Kineosporiaceae</taxon>
        <taxon>Kineococcus</taxon>
    </lineage>
</organism>
<dbReference type="EMBL" id="JBGFTU010000003">
    <property type="protein sequence ID" value="MEZ0163723.1"/>
    <property type="molecule type" value="Genomic_DNA"/>
</dbReference>
<evidence type="ECO:0000256" key="2">
    <source>
        <dbReference type="SAM" id="Phobius"/>
    </source>
</evidence>
<dbReference type="Pfam" id="PF14219">
    <property type="entry name" value="DUF4328"/>
    <property type="match status" value="1"/>
</dbReference>
<evidence type="ECO:0000313" key="4">
    <source>
        <dbReference type="EMBL" id="MEZ0163723.1"/>
    </source>
</evidence>
<accession>A0ABV4GWP1</accession>
<keyword evidence="2" id="KW-0812">Transmembrane</keyword>
<feature type="region of interest" description="Disordered" evidence="1">
    <location>
        <begin position="1"/>
        <end position="76"/>
    </location>
</feature>
<feature type="compositionally biased region" description="Low complexity" evidence="1">
    <location>
        <begin position="53"/>
        <end position="67"/>
    </location>
</feature>
<feature type="compositionally biased region" description="Pro residues" evidence="1">
    <location>
        <begin position="39"/>
        <end position="48"/>
    </location>
</feature>
<feature type="compositionally biased region" description="Basic and acidic residues" evidence="1">
    <location>
        <begin position="1"/>
        <end position="11"/>
    </location>
</feature>
<feature type="transmembrane region" description="Helical" evidence="2">
    <location>
        <begin position="164"/>
        <end position="182"/>
    </location>
</feature>
<name>A0ABV4GWP1_9ACTN</name>
<reference evidence="4 5" key="1">
    <citation type="submission" date="2024-07" db="EMBL/GenBank/DDBJ databases">
        <authorList>
            <person name="Thanompreechachai J."/>
            <person name="Duangmal K."/>
        </authorList>
    </citation>
    <scope>NUCLEOTIDE SEQUENCE [LARGE SCALE GENOMIC DNA]</scope>
    <source>
        <strain evidence="4 5">LSe6-4</strain>
    </source>
</reference>
<evidence type="ECO:0000256" key="1">
    <source>
        <dbReference type="SAM" id="MobiDB-lite"/>
    </source>
</evidence>
<feature type="transmembrane region" description="Helical" evidence="2">
    <location>
        <begin position="238"/>
        <end position="259"/>
    </location>
</feature>
<gene>
    <name evidence="4" type="ORF">AB2L27_02955</name>
</gene>
<keyword evidence="5" id="KW-1185">Reference proteome</keyword>
<keyword evidence="2" id="KW-0472">Membrane</keyword>
<protein>
    <submittedName>
        <fullName evidence="4">DUF4328 domain-containing protein</fullName>
    </submittedName>
</protein>
<proteinExistence type="predicted"/>
<keyword evidence="2" id="KW-1133">Transmembrane helix</keyword>